<gene>
    <name evidence="1" type="primary">parA</name>
</gene>
<accession>D3TZD4</accession>
<evidence type="ECO:0000313" key="1">
    <source>
        <dbReference type="EMBL" id="ACN38888.1"/>
    </source>
</evidence>
<dbReference type="EMBL" id="FJ605483">
    <property type="protein sequence ID" value="ACN38888.1"/>
    <property type="molecule type" value="Genomic_DNA"/>
</dbReference>
<protein>
    <submittedName>
        <fullName evidence="1">ParA</fullName>
    </submittedName>
</protein>
<name>D3TZD4_9HYPH</name>
<proteinExistence type="predicted"/>
<dbReference type="AlphaFoldDB" id="D3TZD4"/>
<geneLocation type="plasmid" evidence="1">
    <name>pNH4</name>
</geneLocation>
<sequence>MPVIIMRLTKGGFGKSTL</sequence>
<keyword evidence="1" id="KW-0614">Plasmid</keyword>
<organism evidence="1">
    <name type="scientific">Bartonella rattaustraliani</name>
    <dbReference type="NCBI Taxonomy" id="481139"/>
    <lineage>
        <taxon>Bacteria</taxon>
        <taxon>Pseudomonadati</taxon>
        <taxon>Pseudomonadota</taxon>
        <taxon>Alphaproteobacteria</taxon>
        <taxon>Hyphomicrobiales</taxon>
        <taxon>Bartonellaceae</taxon>
        <taxon>Bartonella</taxon>
    </lineage>
</organism>
<reference evidence="1" key="1">
    <citation type="submission" date="2008-12" db="EMBL/GenBank/DDBJ databases">
        <title>Molecular characterization of a conjugative plasmid in Bartonella rattiaustraliensis (AUST/NH4T) isolated from blood of rodent in Australia.</title>
        <authorList>
            <person name="Saisongkorh W."/>
            <person name="Robert C."/>
            <person name="Taylor C."/>
            <person name="Raoult D."/>
            <person name="Rolain J.-M."/>
        </authorList>
    </citation>
    <scope>NUCLEOTIDE SEQUENCE</scope>
    <source>
        <strain evidence="1">AUST/NH4</strain>
        <plasmid evidence="1">pNH4</plasmid>
    </source>
</reference>